<comment type="caution">
    <text evidence="3">The sequence shown here is derived from an EMBL/GenBank/DDBJ whole genome shotgun (WGS) entry which is preliminary data.</text>
</comment>
<dbReference type="EMBL" id="CAJOBQ010003567">
    <property type="protein sequence ID" value="CAF4610622.1"/>
    <property type="molecule type" value="Genomic_DNA"/>
</dbReference>
<evidence type="ECO:0000259" key="1">
    <source>
        <dbReference type="PROSITE" id="PS50918"/>
    </source>
</evidence>
<dbReference type="Proteomes" id="UP000663869">
    <property type="component" value="Unassembled WGS sequence"/>
</dbReference>
<dbReference type="Proteomes" id="UP000663862">
    <property type="component" value="Unassembled WGS sequence"/>
</dbReference>
<dbReference type="InterPro" id="IPR037197">
    <property type="entry name" value="WWE_dom_sf"/>
</dbReference>
<name>A0A821CIW0_9BILA</name>
<dbReference type="Gene3D" id="3.30.720.50">
    <property type="match status" value="1"/>
</dbReference>
<evidence type="ECO:0000313" key="3">
    <source>
        <dbReference type="EMBL" id="CAF4610622.1"/>
    </source>
</evidence>
<feature type="domain" description="WWE" evidence="1">
    <location>
        <begin position="3"/>
        <end position="84"/>
    </location>
</feature>
<organism evidence="3 4">
    <name type="scientific">Rotaria socialis</name>
    <dbReference type="NCBI Taxonomy" id="392032"/>
    <lineage>
        <taxon>Eukaryota</taxon>
        <taxon>Metazoa</taxon>
        <taxon>Spiralia</taxon>
        <taxon>Gnathifera</taxon>
        <taxon>Rotifera</taxon>
        <taxon>Eurotatoria</taxon>
        <taxon>Bdelloidea</taxon>
        <taxon>Philodinida</taxon>
        <taxon>Philodinidae</taxon>
        <taxon>Rotaria</taxon>
    </lineage>
</organism>
<dbReference type="AlphaFoldDB" id="A0A821CIW0"/>
<gene>
    <name evidence="2" type="ORF">FME351_LOCUS19106</name>
    <name evidence="3" type="ORF">TSG867_LOCUS28412</name>
</gene>
<proteinExistence type="predicted"/>
<dbReference type="InterPro" id="IPR004170">
    <property type="entry name" value="WWE_dom"/>
</dbReference>
<dbReference type="SUPFAM" id="SSF117839">
    <property type="entry name" value="WWE domain"/>
    <property type="match status" value="1"/>
</dbReference>
<protein>
    <recommendedName>
        <fullName evidence="1">WWE domain-containing protein</fullName>
    </recommendedName>
</protein>
<dbReference type="EMBL" id="CAJNYU010002381">
    <property type="protein sequence ID" value="CAF3543473.1"/>
    <property type="molecule type" value="Genomic_DNA"/>
</dbReference>
<sequence length="290" mass="34489">MAEAPITASDSSKRIEWIWKSNPHPRATDKKAEWSHYSDIENLIIEEAFLNQQPRAMLDAYYIDFEHKVQMSNDDESKRRPVERMKRNRKDEHLREERFMINPIAPKRPANSEYDWISSFIIEVRRYLNLRKKQLPSKDARLVLVLVEKAADCIIQEGKRIGKQREAEKLANMLREKKPAECRKYGNCAYLYSLESFLYRTMNEVMRVIGGEEQEKIWRSKVRTLGPFCLLLWDDPFNTKIKTKMTLYRGAKLTDEQVATYEEMAKYSKEYRSFQAFTSCSRNRRTAEEF</sequence>
<evidence type="ECO:0000313" key="4">
    <source>
        <dbReference type="Proteomes" id="UP000663862"/>
    </source>
</evidence>
<dbReference type="Pfam" id="PF02825">
    <property type="entry name" value="WWE"/>
    <property type="match status" value="1"/>
</dbReference>
<accession>A0A821CIW0</accession>
<reference evidence="3" key="1">
    <citation type="submission" date="2021-02" db="EMBL/GenBank/DDBJ databases">
        <authorList>
            <person name="Nowell W R."/>
        </authorList>
    </citation>
    <scope>NUCLEOTIDE SEQUENCE</scope>
</reference>
<dbReference type="PROSITE" id="PS50918">
    <property type="entry name" value="WWE"/>
    <property type="match status" value="1"/>
</dbReference>
<evidence type="ECO:0000313" key="2">
    <source>
        <dbReference type="EMBL" id="CAF3543473.1"/>
    </source>
</evidence>